<feature type="region of interest" description="Disordered" evidence="6">
    <location>
        <begin position="20"/>
        <end position="51"/>
    </location>
</feature>
<protein>
    <submittedName>
        <fullName evidence="8">MipA/OmpV family protein</fullName>
    </submittedName>
</protein>
<keyword evidence="4" id="KW-0472">Membrane</keyword>
<dbReference type="Pfam" id="PF06629">
    <property type="entry name" value="MipA"/>
    <property type="match status" value="1"/>
</dbReference>
<reference evidence="8 9" key="1">
    <citation type="submission" date="2020-03" db="EMBL/GenBank/DDBJ databases">
        <authorList>
            <person name="Wang L."/>
            <person name="He N."/>
            <person name="Li Y."/>
            <person name="Fang Y."/>
            <person name="Zhang F."/>
        </authorList>
    </citation>
    <scope>NUCLEOTIDE SEQUENCE [LARGE SCALE GENOMIC DNA]</scope>
    <source>
        <strain evidence="8 9">36D10-4-7</strain>
    </source>
</reference>
<evidence type="ECO:0000313" key="8">
    <source>
        <dbReference type="EMBL" id="NJR80144.1"/>
    </source>
</evidence>
<evidence type="ECO:0000256" key="1">
    <source>
        <dbReference type="ARBA" id="ARBA00004442"/>
    </source>
</evidence>
<evidence type="ECO:0000256" key="4">
    <source>
        <dbReference type="ARBA" id="ARBA00023136"/>
    </source>
</evidence>
<feature type="signal peptide" evidence="7">
    <location>
        <begin position="1"/>
        <end position="21"/>
    </location>
</feature>
<dbReference type="InterPro" id="IPR010583">
    <property type="entry name" value="MipA"/>
</dbReference>
<dbReference type="PANTHER" id="PTHR38776">
    <property type="entry name" value="MLTA-INTERACTING PROTEIN-RELATED"/>
    <property type="match status" value="1"/>
</dbReference>
<sequence length="284" mass="30693">MTAASARLAAASLALAFPAAAAAQDAPPPDASAETQRVTVPTDGPTEEEGSRRWRYRVTLGPRVGGGFPGNDRMQLLPFFGLSRARGDEPYRFGGVGEGASIPLLRGKQVEVGPMFRFEGRRDRDDIGGGVNRVGRTVELGGFAQYWPRETIRLRADVRKGIGGHKGWVGSLAADRVWRDGDRWLVSLGPRAVISDGRRHDAFFGVDEATSLRTGLPRFDAKGGVESLGAQSRVVYAFDERWGVQGFVTYARLIGDAGSSPLIRRVDSQDQVTAGLGLTYTFSR</sequence>
<evidence type="ECO:0000256" key="7">
    <source>
        <dbReference type="SAM" id="SignalP"/>
    </source>
</evidence>
<comment type="similarity">
    <text evidence="2">Belongs to the MipA/OmpV family.</text>
</comment>
<feature type="chain" id="PRO_5045696578" evidence="7">
    <location>
        <begin position="22"/>
        <end position="284"/>
    </location>
</feature>
<accession>A0ABX1CQC8</accession>
<comment type="subcellular location">
    <subcellularLocation>
        <location evidence="1">Cell outer membrane</location>
    </subcellularLocation>
</comment>
<proteinExistence type="inferred from homology"/>
<comment type="caution">
    <text evidence="8">The sequence shown here is derived from an EMBL/GenBank/DDBJ whole genome shotgun (WGS) entry which is preliminary data.</text>
</comment>
<dbReference type="Proteomes" id="UP000732399">
    <property type="component" value="Unassembled WGS sequence"/>
</dbReference>
<evidence type="ECO:0000256" key="6">
    <source>
        <dbReference type="SAM" id="MobiDB-lite"/>
    </source>
</evidence>
<evidence type="ECO:0000256" key="3">
    <source>
        <dbReference type="ARBA" id="ARBA00022729"/>
    </source>
</evidence>
<keyword evidence="5" id="KW-0998">Cell outer membrane</keyword>
<organism evidence="8 9">
    <name type="scientific">Sphingomonas corticis</name>
    <dbReference type="NCBI Taxonomy" id="2722791"/>
    <lineage>
        <taxon>Bacteria</taxon>
        <taxon>Pseudomonadati</taxon>
        <taxon>Pseudomonadota</taxon>
        <taxon>Alphaproteobacteria</taxon>
        <taxon>Sphingomonadales</taxon>
        <taxon>Sphingomonadaceae</taxon>
        <taxon>Sphingomonas</taxon>
    </lineage>
</organism>
<keyword evidence="3 7" id="KW-0732">Signal</keyword>
<dbReference type="PANTHER" id="PTHR38776:SF1">
    <property type="entry name" value="MLTA-INTERACTING PROTEIN-RELATED"/>
    <property type="match status" value="1"/>
</dbReference>
<dbReference type="EMBL" id="JAAVJH010000013">
    <property type="protein sequence ID" value="NJR80144.1"/>
    <property type="molecule type" value="Genomic_DNA"/>
</dbReference>
<keyword evidence="9" id="KW-1185">Reference proteome</keyword>
<dbReference type="RefSeq" id="WP_168135699.1">
    <property type="nucleotide sequence ID" value="NZ_JAAVJH010000013.1"/>
</dbReference>
<evidence type="ECO:0000313" key="9">
    <source>
        <dbReference type="Proteomes" id="UP000732399"/>
    </source>
</evidence>
<gene>
    <name evidence="8" type="ORF">HBH26_16300</name>
</gene>
<name>A0ABX1CQC8_9SPHN</name>
<evidence type="ECO:0000256" key="2">
    <source>
        <dbReference type="ARBA" id="ARBA00005722"/>
    </source>
</evidence>
<evidence type="ECO:0000256" key="5">
    <source>
        <dbReference type="ARBA" id="ARBA00023237"/>
    </source>
</evidence>